<dbReference type="PANTHER" id="PTHR30092:SF0">
    <property type="entry name" value="INNER MEMBRANE PROTEIN CRED"/>
    <property type="match status" value="1"/>
</dbReference>
<evidence type="ECO:0000256" key="5">
    <source>
        <dbReference type="SAM" id="MobiDB-lite"/>
    </source>
</evidence>
<dbReference type="InterPro" id="IPR036509">
    <property type="entry name" value="Met_Sox_Rdtase_MsrA_sf"/>
</dbReference>
<feature type="region of interest" description="Disordered" evidence="5">
    <location>
        <begin position="445"/>
        <end position="464"/>
    </location>
</feature>
<organism evidence="8 9">
    <name type="scientific">Chrysophaeum taylorii</name>
    <dbReference type="NCBI Taxonomy" id="2483200"/>
    <lineage>
        <taxon>Eukaryota</taxon>
        <taxon>Sar</taxon>
        <taxon>Stramenopiles</taxon>
        <taxon>Ochrophyta</taxon>
        <taxon>Pelagophyceae</taxon>
        <taxon>Pelagomonadales</taxon>
        <taxon>Pelagomonadaceae</taxon>
        <taxon>Chrysophaeum</taxon>
    </lineage>
</organism>
<comment type="caution">
    <text evidence="8">The sequence shown here is derived from an EMBL/GenBank/DDBJ whole genome shotgun (WGS) entry which is preliminary data.</text>
</comment>
<dbReference type="PANTHER" id="PTHR30092">
    <property type="entry name" value="INNER MEMBRANE PROTEIN CRED"/>
    <property type="match status" value="1"/>
</dbReference>
<dbReference type="EMBL" id="JAQMWT010000303">
    <property type="protein sequence ID" value="KAJ8606007.1"/>
    <property type="molecule type" value="Genomic_DNA"/>
</dbReference>
<protein>
    <recommendedName>
        <fullName evidence="2">peptide-methionine (S)-S-oxide reductase</fullName>
        <ecNumber evidence="2">1.8.4.11</ecNumber>
    </recommendedName>
    <alternativeName>
        <fullName evidence="4">Peptide-methionine (S)-S-oxide reductase</fullName>
    </alternativeName>
</protein>
<feature type="transmembrane region" description="Helical" evidence="6">
    <location>
        <begin position="343"/>
        <end position="362"/>
    </location>
</feature>
<feature type="transmembrane region" description="Helical" evidence="6">
    <location>
        <begin position="482"/>
        <end position="504"/>
    </location>
</feature>
<evidence type="ECO:0000256" key="3">
    <source>
        <dbReference type="ARBA" id="ARBA00023002"/>
    </source>
</evidence>
<dbReference type="GO" id="GO:0005886">
    <property type="term" value="C:plasma membrane"/>
    <property type="evidence" value="ECO:0007669"/>
    <property type="project" value="TreeGrafter"/>
</dbReference>
<dbReference type="AlphaFoldDB" id="A0AAD7XR22"/>
<evidence type="ECO:0000259" key="7">
    <source>
        <dbReference type="Pfam" id="PF01625"/>
    </source>
</evidence>
<evidence type="ECO:0000313" key="8">
    <source>
        <dbReference type="EMBL" id="KAJ8606007.1"/>
    </source>
</evidence>
<keyword evidence="3" id="KW-0560">Oxidoreductase</keyword>
<gene>
    <name evidence="8" type="ORF">CTAYLR_010505</name>
</gene>
<dbReference type="Gene3D" id="3.30.1060.10">
    <property type="entry name" value="Peptide methionine sulphoxide reductase MsrA"/>
    <property type="match status" value="1"/>
</dbReference>
<dbReference type="InterPro" id="IPR002569">
    <property type="entry name" value="Met_Sox_Rdtase_MsrA_dom"/>
</dbReference>
<dbReference type="Pfam" id="PF01625">
    <property type="entry name" value="PMSR"/>
    <property type="match status" value="1"/>
</dbReference>
<dbReference type="Proteomes" id="UP001230188">
    <property type="component" value="Unassembled WGS sequence"/>
</dbReference>
<feature type="transmembrane region" description="Helical" evidence="6">
    <location>
        <begin position="419"/>
        <end position="437"/>
    </location>
</feature>
<dbReference type="NCBIfam" id="TIGR00401">
    <property type="entry name" value="msrA"/>
    <property type="match status" value="1"/>
</dbReference>
<keyword evidence="6" id="KW-0812">Transmembrane</keyword>
<dbReference type="InterPro" id="IPR010364">
    <property type="entry name" value="Uncharacterised_IM_CreD"/>
</dbReference>
<feature type="transmembrane region" description="Helical" evidence="6">
    <location>
        <begin position="395"/>
        <end position="413"/>
    </location>
</feature>
<keyword evidence="6" id="KW-1133">Transmembrane helix</keyword>
<evidence type="ECO:0000256" key="4">
    <source>
        <dbReference type="ARBA" id="ARBA00030643"/>
    </source>
</evidence>
<dbReference type="NCBIfam" id="NF008712">
    <property type="entry name" value="PRK11715.1-1"/>
    <property type="match status" value="1"/>
</dbReference>
<keyword evidence="6" id="KW-0472">Membrane</keyword>
<dbReference type="Pfam" id="PF06123">
    <property type="entry name" value="CreD"/>
    <property type="match status" value="1"/>
</dbReference>
<proteinExistence type="inferred from homology"/>
<name>A0AAD7XR22_9STRA</name>
<feature type="transmembrane region" description="Helical" evidence="6">
    <location>
        <begin position="313"/>
        <end position="331"/>
    </location>
</feature>
<feature type="transmembrane region" description="Helical" evidence="6">
    <location>
        <begin position="368"/>
        <end position="388"/>
    </location>
</feature>
<reference evidence="8" key="1">
    <citation type="submission" date="2023-01" db="EMBL/GenBank/DDBJ databases">
        <title>Metagenome sequencing of chrysophaentin producing Chrysophaeum taylorii.</title>
        <authorList>
            <person name="Davison J."/>
            <person name="Bewley C."/>
        </authorList>
    </citation>
    <scope>NUCLEOTIDE SEQUENCE</scope>
    <source>
        <strain evidence="8">NIES-1699</strain>
    </source>
</reference>
<evidence type="ECO:0000256" key="2">
    <source>
        <dbReference type="ARBA" id="ARBA00012502"/>
    </source>
</evidence>
<evidence type="ECO:0000313" key="9">
    <source>
        <dbReference type="Proteomes" id="UP001230188"/>
    </source>
</evidence>
<dbReference type="GO" id="GO:0008113">
    <property type="term" value="F:peptide-methionine (S)-S-oxide reductase activity"/>
    <property type="evidence" value="ECO:0007669"/>
    <property type="project" value="UniProtKB-EC"/>
</dbReference>
<evidence type="ECO:0000256" key="1">
    <source>
        <dbReference type="ARBA" id="ARBA00005591"/>
    </source>
</evidence>
<keyword evidence="9" id="KW-1185">Reference proteome</keyword>
<accession>A0AAD7XR22</accession>
<evidence type="ECO:0000256" key="6">
    <source>
        <dbReference type="SAM" id="Phobius"/>
    </source>
</evidence>
<dbReference type="HAMAP" id="MF_01401">
    <property type="entry name" value="MsrA"/>
    <property type="match status" value="1"/>
</dbReference>
<dbReference type="SUPFAM" id="SSF55068">
    <property type="entry name" value="Peptide methionine sulfoxide reductase"/>
    <property type="match status" value="1"/>
</dbReference>
<dbReference type="EC" id="1.8.4.11" evidence="2"/>
<comment type="similarity">
    <text evidence="1">Belongs to the MsrA Met sulfoxide reductase family.</text>
</comment>
<feature type="domain" description="Peptide methionine sulphoxide reductase MsrA" evidence="7">
    <location>
        <begin position="522"/>
        <end position="669"/>
    </location>
</feature>
<sequence>MRSPGFKFFTLGVLSLLLLIPASLIWLLVSEREDRARDVAREIAQTWGGSQRLIGPFISVPYEVDETRIVDDEETTITVRREAVFLPDDLSITADATTEIRSRGIFDVTVYAADVTFEGSFAEPSGAAISGQNPRFRWSEAKLSLAISSVRSIRNAVTLQIDGEPRPFEPSLGLEGPVQGASDFGGPRPVGGNLTGIHVPNLFLVNPRSFAFRIDLVLNGSDSLFIAPTARDTSASIVSNWPHPSFRGAALPEASTINEDIGFSAQWQVPHLARAVPLAFTLGTNNYLSQLSEDAFGVQFFQPVDYYALVDRALKYAILFIGVVFLSVFVIEVRTGKRVHVVQYVFVGLALVLFYILLLSLAEHLGFLLAYLIAGTATALLIGSYCARSLQSAKYGALVLALIAAVFGVLYLFLRLEDYALLAGSIFAFGVLAVTMFTTQKIDWSGRGQRNGPPHRPDDPLTQPRRRTIRWRFTMAAFSRRTALALSSVALAALGGLALASGALSQSAATDSQPAPAGDTETAIFAGGCFWCVEKDFDHVEGVLRTTSGYIGGRLPNPTYQTHVGSGDREAVEIVYDPSVVSYEQLTHSFFRTVDPLDGGGQFCDRGHSYSTAIYVLDENQRAIAESAAAAASQALGETVETEIVDAPRFWPAEDYHQDYYQKNPLRYQFYRASCRRDSTVERRWGSDAYAGVNH</sequence>